<comment type="subcellular location">
    <subcellularLocation>
        <location evidence="1">Nucleus</location>
    </subcellularLocation>
</comment>
<dbReference type="InterPro" id="IPR001471">
    <property type="entry name" value="AP2/ERF_dom"/>
</dbReference>
<proteinExistence type="predicted"/>
<evidence type="ECO:0000256" key="4">
    <source>
        <dbReference type="ARBA" id="ARBA00023163"/>
    </source>
</evidence>
<evidence type="ECO:0000256" key="1">
    <source>
        <dbReference type="ARBA" id="ARBA00004123"/>
    </source>
</evidence>
<dbReference type="GO" id="GO:0005634">
    <property type="term" value="C:nucleus"/>
    <property type="evidence" value="ECO:0007669"/>
    <property type="project" value="UniProtKB-SubCell"/>
</dbReference>
<dbReference type="EMBL" id="NMUH01000101">
    <property type="protein sequence ID" value="MQL71520.1"/>
    <property type="molecule type" value="Genomic_DNA"/>
</dbReference>
<feature type="domain" description="AP2/ERF" evidence="7">
    <location>
        <begin position="60"/>
        <end position="117"/>
    </location>
</feature>
<dbReference type="GO" id="GO:0003677">
    <property type="term" value="F:DNA binding"/>
    <property type="evidence" value="ECO:0007669"/>
    <property type="project" value="UniProtKB-KW"/>
</dbReference>
<evidence type="ECO:0000256" key="5">
    <source>
        <dbReference type="ARBA" id="ARBA00023242"/>
    </source>
</evidence>
<evidence type="ECO:0000313" key="8">
    <source>
        <dbReference type="EMBL" id="MQL71520.1"/>
    </source>
</evidence>
<feature type="region of interest" description="Disordered" evidence="6">
    <location>
        <begin position="240"/>
        <end position="261"/>
    </location>
</feature>
<dbReference type="PROSITE" id="PS51032">
    <property type="entry name" value="AP2_ERF"/>
    <property type="match status" value="1"/>
</dbReference>
<sequence>MSTSKSTNAGAAKPDHANHPRAGFSLTRAPGASSPPSPTAAAAGCSGEKRGRRKPAEPGRFLGVRRRPWGRYAAEIRDPSTKERHWLGTFDTAQEAALAYDRAALSMKGTQARTNFVYADANFRTLLAPFHPQAIAPPQPTPTPLYSSLSSPSPAQGYRCHPFLMGTPPQAIAVPLVQGGPAQCDLPHLICQSNCATCTKEQLADLTPTDEDASDFFLLSSSGDGGSGYLSSIIPESCLRSSPNPTASSSPASHENRHSPSNLLLPCHGSGATSSSSETSTGYLMDAYNGGGLTTPAINNSTAGGASMENLSCFDGISPSSWTGEPFWEISTCTSDVPTHTGSCSMEGDTSCCSLCQRAEWGSLPQVPGSTYSPTSVSSMAFEWGYPLF</sequence>
<protein>
    <recommendedName>
        <fullName evidence="7">AP2/ERF domain-containing protein</fullName>
    </recommendedName>
</protein>
<accession>A0A843TPZ5</accession>
<dbReference type="Proteomes" id="UP000652761">
    <property type="component" value="Unassembled WGS sequence"/>
</dbReference>
<evidence type="ECO:0000259" key="7">
    <source>
        <dbReference type="PROSITE" id="PS51032"/>
    </source>
</evidence>
<evidence type="ECO:0000256" key="2">
    <source>
        <dbReference type="ARBA" id="ARBA00023015"/>
    </source>
</evidence>
<dbReference type="Gene3D" id="3.30.730.10">
    <property type="entry name" value="AP2/ERF domain"/>
    <property type="match status" value="1"/>
</dbReference>
<keyword evidence="3" id="KW-0238">DNA-binding</keyword>
<keyword evidence="5" id="KW-0539">Nucleus</keyword>
<dbReference type="AlphaFoldDB" id="A0A843TPZ5"/>
<dbReference type="OrthoDB" id="1937505at2759"/>
<dbReference type="InterPro" id="IPR036955">
    <property type="entry name" value="AP2/ERF_dom_sf"/>
</dbReference>
<dbReference type="InterPro" id="IPR016177">
    <property type="entry name" value="DNA-bd_dom_sf"/>
</dbReference>
<evidence type="ECO:0000256" key="6">
    <source>
        <dbReference type="SAM" id="MobiDB-lite"/>
    </source>
</evidence>
<comment type="caution">
    <text evidence="8">The sequence shown here is derived from an EMBL/GenBank/DDBJ whole genome shotgun (WGS) entry which is preliminary data.</text>
</comment>
<dbReference type="Pfam" id="PF00847">
    <property type="entry name" value="AP2"/>
    <property type="match status" value="1"/>
</dbReference>
<dbReference type="PANTHER" id="PTHR31677:SF49">
    <property type="entry name" value="ETHYLENE-RESPONSIVE TRANSCRIPTION FACTOR ERF086"/>
    <property type="match status" value="1"/>
</dbReference>
<reference evidence="8" key="1">
    <citation type="submission" date="2017-07" db="EMBL/GenBank/DDBJ databases">
        <title>Taro Niue Genome Assembly and Annotation.</title>
        <authorList>
            <person name="Atibalentja N."/>
            <person name="Keating K."/>
            <person name="Fields C.J."/>
        </authorList>
    </citation>
    <scope>NUCLEOTIDE SEQUENCE</scope>
    <source>
        <strain evidence="8">Niue_2</strain>
        <tissue evidence="8">Leaf</tissue>
    </source>
</reference>
<evidence type="ECO:0000313" key="9">
    <source>
        <dbReference type="Proteomes" id="UP000652761"/>
    </source>
</evidence>
<keyword evidence="2" id="KW-0805">Transcription regulation</keyword>
<evidence type="ECO:0000256" key="3">
    <source>
        <dbReference type="ARBA" id="ARBA00023125"/>
    </source>
</evidence>
<dbReference type="SMART" id="SM00380">
    <property type="entry name" value="AP2"/>
    <property type="match status" value="1"/>
</dbReference>
<name>A0A843TPZ5_COLES</name>
<dbReference type="PANTHER" id="PTHR31677">
    <property type="entry name" value="AP2 DOMAIN CLASS TRANSCRIPTION FACTOR"/>
    <property type="match status" value="1"/>
</dbReference>
<dbReference type="CDD" id="cd00018">
    <property type="entry name" value="AP2"/>
    <property type="match status" value="1"/>
</dbReference>
<feature type="compositionally biased region" description="Low complexity" evidence="6">
    <location>
        <begin position="241"/>
        <end position="253"/>
    </location>
</feature>
<dbReference type="GO" id="GO:0003700">
    <property type="term" value="F:DNA-binding transcription factor activity"/>
    <property type="evidence" value="ECO:0007669"/>
    <property type="project" value="InterPro"/>
</dbReference>
<keyword evidence="9" id="KW-1185">Reference proteome</keyword>
<organism evidence="8 9">
    <name type="scientific">Colocasia esculenta</name>
    <name type="common">Wild taro</name>
    <name type="synonym">Arum esculentum</name>
    <dbReference type="NCBI Taxonomy" id="4460"/>
    <lineage>
        <taxon>Eukaryota</taxon>
        <taxon>Viridiplantae</taxon>
        <taxon>Streptophyta</taxon>
        <taxon>Embryophyta</taxon>
        <taxon>Tracheophyta</taxon>
        <taxon>Spermatophyta</taxon>
        <taxon>Magnoliopsida</taxon>
        <taxon>Liliopsida</taxon>
        <taxon>Araceae</taxon>
        <taxon>Aroideae</taxon>
        <taxon>Colocasieae</taxon>
        <taxon>Colocasia</taxon>
    </lineage>
</organism>
<dbReference type="FunFam" id="3.30.730.10:FF:000001">
    <property type="entry name" value="Ethylene-responsive transcription factor 2"/>
    <property type="match status" value="1"/>
</dbReference>
<dbReference type="PRINTS" id="PR00367">
    <property type="entry name" value="ETHRSPELEMNT"/>
</dbReference>
<gene>
    <name evidence="8" type="ORF">Taro_003847</name>
</gene>
<feature type="region of interest" description="Disordered" evidence="6">
    <location>
        <begin position="1"/>
        <end position="62"/>
    </location>
</feature>
<dbReference type="SUPFAM" id="SSF54171">
    <property type="entry name" value="DNA-binding domain"/>
    <property type="match status" value="1"/>
</dbReference>
<keyword evidence="4" id="KW-0804">Transcription</keyword>